<feature type="region of interest" description="Disordered" evidence="1">
    <location>
        <begin position="155"/>
        <end position="187"/>
    </location>
</feature>
<gene>
    <name evidence="4" type="ORF">BDV23DRAFT_152975</name>
</gene>
<feature type="chain" id="PRO_5024990828" description="Mid2 domain-containing protein" evidence="3">
    <location>
        <begin position="28"/>
        <end position="269"/>
    </location>
</feature>
<feature type="compositionally biased region" description="Low complexity" evidence="1">
    <location>
        <begin position="155"/>
        <end position="184"/>
    </location>
</feature>
<sequence length="269" mass="29218">MKNQWPPSSFLHILLMILLCDRQTVVAQGNGKSSNRFVNPPAADSAENPIWVLGEQQEISWVTTLTAFNVSMWQQSISQRSGANMGNIFSQVHNTGVTNFTWTVQTYGFSLEDSPIFFFWINANTPEGFTSNYFNITEKARITSASTSYTATSIFEPKSTTSPNSSSASTTPSLPTETSPASASEPGLDSTAKIALGVGVGVGVPAVLLLGALTCLKYRQSQSRKSKIPTVHPEFATIPPRNQAPPSPPKEVAGSQVPEWYPELPDRPY</sequence>
<feature type="region of interest" description="Disordered" evidence="1">
    <location>
        <begin position="226"/>
        <end position="269"/>
    </location>
</feature>
<dbReference type="EMBL" id="ML735244">
    <property type="protein sequence ID" value="KAE8391583.1"/>
    <property type="molecule type" value="Genomic_DNA"/>
</dbReference>
<keyword evidence="2" id="KW-0812">Transmembrane</keyword>
<organism evidence="4">
    <name type="scientific">Petromyces alliaceus</name>
    <name type="common">Aspergillus alliaceus</name>
    <dbReference type="NCBI Taxonomy" id="209559"/>
    <lineage>
        <taxon>Eukaryota</taxon>
        <taxon>Fungi</taxon>
        <taxon>Dikarya</taxon>
        <taxon>Ascomycota</taxon>
        <taxon>Pezizomycotina</taxon>
        <taxon>Eurotiomycetes</taxon>
        <taxon>Eurotiomycetidae</taxon>
        <taxon>Eurotiales</taxon>
        <taxon>Aspergillaceae</taxon>
        <taxon>Aspergillus</taxon>
        <taxon>Aspergillus subgen. Circumdati</taxon>
    </lineage>
</organism>
<reference evidence="4" key="1">
    <citation type="submission" date="2019-04" db="EMBL/GenBank/DDBJ databases">
        <title>Friends and foes A comparative genomics studyof 23 Aspergillus species from section Flavi.</title>
        <authorList>
            <consortium name="DOE Joint Genome Institute"/>
            <person name="Kjaerbolling I."/>
            <person name="Vesth T."/>
            <person name="Frisvad J.C."/>
            <person name="Nybo J.L."/>
            <person name="Theobald S."/>
            <person name="Kildgaard S."/>
            <person name="Isbrandt T."/>
            <person name="Kuo A."/>
            <person name="Sato A."/>
            <person name="Lyhne E.K."/>
            <person name="Kogle M.E."/>
            <person name="Wiebenga A."/>
            <person name="Kun R.S."/>
            <person name="Lubbers R.J."/>
            <person name="Makela M.R."/>
            <person name="Barry K."/>
            <person name="Chovatia M."/>
            <person name="Clum A."/>
            <person name="Daum C."/>
            <person name="Haridas S."/>
            <person name="He G."/>
            <person name="LaButti K."/>
            <person name="Lipzen A."/>
            <person name="Mondo S."/>
            <person name="Riley R."/>
            <person name="Salamov A."/>
            <person name="Simmons B.A."/>
            <person name="Magnuson J.K."/>
            <person name="Henrissat B."/>
            <person name="Mortensen U.H."/>
            <person name="Larsen T.O."/>
            <person name="Devries R.P."/>
            <person name="Grigoriev I.V."/>
            <person name="Machida M."/>
            <person name="Baker S.E."/>
            <person name="Andersen M.R."/>
        </authorList>
    </citation>
    <scope>NUCLEOTIDE SEQUENCE [LARGE SCALE GENOMIC DNA]</scope>
    <source>
        <strain evidence="4">IBT 14317</strain>
    </source>
</reference>
<evidence type="ECO:0008006" key="5">
    <source>
        <dbReference type="Google" id="ProtNLM"/>
    </source>
</evidence>
<dbReference type="AlphaFoldDB" id="A0A5N7CDC4"/>
<dbReference type="OrthoDB" id="5390143at2759"/>
<name>A0A5N7CDC4_PETAA</name>
<feature type="signal peptide" evidence="3">
    <location>
        <begin position="1"/>
        <end position="27"/>
    </location>
</feature>
<dbReference type="Proteomes" id="UP000326877">
    <property type="component" value="Unassembled WGS sequence"/>
</dbReference>
<keyword evidence="2" id="KW-1133">Transmembrane helix</keyword>
<evidence type="ECO:0000313" key="4">
    <source>
        <dbReference type="EMBL" id="KAE8391583.1"/>
    </source>
</evidence>
<feature type="transmembrane region" description="Helical" evidence="2">
    <location>
        <begin position="194"/>
        <end position="216"/>
    </location>
</feature>
<protein>
    <recommendedName>
        <fullName evidence="5">Mid2 domain-containing protein</fullName>
    </recommendedName>
</protein>
<evidence type="ECO:0000256" key="3">
    <source>
        <dbReference type="SAM" id="SignalP"/>
    </source>
</evidence>
<keyword evidence="2" id="KW-0472">Membrane</keyword>
<evidence type="ECO:0000256" key="2">
    <source>
        <dbReference type="SAM" id="Phobius"/>
    </source>
</evidence>
<evidence type="ECO:0000256" key="1">
    <source>
        <dbReference type="SAM" id="MobiDB-lite"/>
    </source>
</evidence>
<keyword evidence="3" id="KW-0732">Signal</keyword>
<accession>A0A5N7CDC4</accession>
<proteinExistence type="predicted"/>